<dbReference type="SUPFAM" id="SSF56672">
    <property type="entry name" value="DNA/RNA polymerases"/>
    <property type="match status" value="1"/>
</dbReference>
<name>A0A8T0ESA3_ARGBR</name>
<dbReference type="CDD" id="cd00303">
    <property type="entry name" value="retropepsin_like"/>
    <property type="match status" value="1"/>
</dbReference>
<keyword evidence="3" id="KW-1185">Reference proteome</keyword>
<dbReference type="PANTHER" id="PTHR15503:SF22">
    <property type="entry name" value="TRANSPOSON TY3-I GAG POLYPROTEIN"/>
    <property type="match status" value="1"/>
</dbReference>
<evidence type="ECO:0000313" key="3">
    <source>
        <dbReference type="Proteomes" id="UP000807504"/>
    </source>
</evidence>
<dbReference type="Gene3D" id="3.10.10.10">
    <property type="entry name" value="HIV Type 1 Reverse Transcriptase, subunit A, domain 1"/>
    <property type="match status" value="1"/>
</dbReference>
<evidence type="ECO:0000256" key="1">
    <source>
        <dbReference type="SAM" id="MobiDB-lite"/>
    </source>
</evidence>
<dbReference type="PANTHER" id="PTHR15503">
    <property type="entry name" value="LDOC1 RELATED"/>
    <property type="match status" value="1"/>
</dbReference>
<protein>
    <submittedName>
        <fullName evidence="2">Uncharacterized protein</fullName>
    </submittedName>
</protein>
<gene>
    <name evidence="2" type="ORF">HNY73_013836</name>
</gene>
<dbReference type="AlphaFoldDB" id="A0A8T0ESA3"/>
<dbReference type="InterPro" id="IPR021109">
    <property type="entry name" value="Peptidase_aspartic_dom_sf"/>
</dbReference>
<comment type="caution">
    <text evidence="2">The sequence shown here is derived from an EMBL/GenBank/DDBJ whole genome shotgun (WGS) entry which is preliminary data.</text>
</comment>
<reference evidence="2" key="2">
    <citation type="submission" date="2020-06" db="EMBL/GenBank/DDBJ databases">
        <authorList>
            <person name="Sheffer M."/>
        </authorList>
    </citation>
    <scope>NUCLEOTIDE SEQUENCE</scope>
</reference>
<dbReference type="Gene3D" id="2.40.70.10">
    <property type="entry name" value="Acid Proteases"/>
    <property type="match status" value="1"/>
</dbReference>
<reference evidence="2" key="1">
    <citation type="journal article" date="2020" name="bioRxiv">
        <title>Chromosome-level reference genome of the European wasp spider Argiope bruennichi: a resource for studies on range expansion and evolutionary adaptation.</title>
        <authorList>
            <person name="Sheffer M.M."/>
            <person name="Hoppe A."/>
            <person name="Krehenwinkel H."/>
            <person name="Uhl G."/>
            <person name="Kuss A.W."/>
            <person name="Jensen L."/>
            <person name="Jensen C."/>
            <person name="Gillespie R.G."/>
            <person name="Hoff K.J."/>
            <person name="Prost S."/>
        </authorList>
    </citation>
    <scope>NUCLEOTIDE SEQUENCE</scope>
</reference>
<dbReference type="InterPro" id="IPR043502">
    <property type="entry name" value="DNA/RNA_pol_sf"/>
</dbReference>
<dbReference type="GO" id="GO:0071897">
    <property type="term" value="P:DNA biosynthetic process"/>
    <property type="evidence" value="ECO:0007669"/>
    <property type="project" value="UniProtKB-ARBA"/>
</dbReference>
<feature type="region of interest" description="Disordered" evidence="1">
    <location>
        <begin position="1"/>
        <end position="26"/>
    </location>
</feature>
<dbReference type="InterPro" id="IPR032567">
    <property type="entry name" value="RTL1-rel"/>
</dbReference>
<feature type="compositionally biased region" description="Basic and acidic residues" evidence="1">
    <location>
        <begin position="15"/>
        <end position="26"/>
    </location>
</feature>
<dbReference type="EMBL" id="JABXBU010002072">
    <property type="protein sequence ID" value="KAF8776899.1"/>
    <property type="molecule type" value="Genomic_DNA"/>
</dbReference>
<proteinExistence type="predicted"/>
<organism evidence="2 3">
    <name type="scientific">Argiope bruennichi</name>
    <name type="common">Wasp spider</name>
    <name type="synonym">Aranea bruennichi</name>
    <dbReference type="NCBI Taxonomy" id="94029"/>
    <lineage>
        <taxon>Eukaryota</taxon>
        <taxon>Metazoa</taxon>
        <taxon>Ecdysozoa</taxon>
        <taxon>Arthropoda</taxon>
        <taxon>Chelicerata</taxon>
        <taxon>Arachnida</taxon>
        <taxon>Araneae</taxon>
        <taxon>Araneomorphae</taxon>
        <taxon>Entelegynae</taxon>
        <taxon>Araneoidea</taxon>
        <taxon>Araneidae</taxon>
        <taxon>Argiope</taxon>
    </lineage>
</organism>
<accession>A0A8T0ESA3</accession>
<evidence type="ECO:0000313" key="2">
    <source>
        <dbReference type="EMBL" id="KAF8776899.1"/>
    </source>
</evidence>
<dbReference type="Proteomes" id="UP000807504">
    <property type="component" value="Unassembled WGS sequence"/>
</dbReference>
<sequence length="305" mass="33628">MMLTSAKTRLAFIQKKPEEEKPAKVKQAEKERVFELGKLKIQLEMQKSSQKKAVQETNQPRMASKGEVKASVNNISFFTFESLTSPKSLIVLKICGVESAVCADTGASHSIAGEKLFHLLQRKKEKKKIEPKTISLTLADGTQSNVAALTTIVNLEVEGKVIPTELIVLPEAKGNRTLLVADSKEKVAETSSFIQAPKTSSIINLRSEEGKHLIKEQRNQLNSLLQSRGEPTSFIEHRINTGISPPVAEPPYRMNPAKKELLKKELDTLLASGIIEECESPYASPVVLVPKPNGSMRLCVDFSKI</sequence>